<dbReference type="PANTHER" id="PTHR13932:SF5">
    <property type="entry name" value="RADICAL S-ADENOSYL METHIONINE DOMAIN-CONTAINING PROTEIN 1, MITOCHONDRIAL"/>
    <property type="match status" value="1"/>
</dbReference>
<dbReference type="InterPro" id="IPR007197">
    <property type="entry name" value="rSAM"/>
</dbReference>
<dbReference type="InterPro" id="IPR034505">
    <property type="entry name" value="Coproporphyrinogen-III_oxidase"/>
</dbReference>
<dbReference type="SFLD" id="SFLDS00029">
    <property type="entry name" value="Radical_SAM"/>
    <property type="match status" value="1"/>
</dbReference>
<accession>A0A6I4IZ90</accession>
<dbReference type="InterPro" id="IPR010723">
    <property type="entry name" value="HemN_C"/>
</dbReference>
<dbReference type="SFLD" id="SFLDF00288">
    <property type="entry name" value="HemN-like__clustered_with_nucl"/>
    <property type="match status" value="1"/>
</dbReference>
<protein>
    <recommendedName>
        <fullName evidence="3 10">Heme chaperone HemW</fullName>
    </recommendedName>
</protein>
<dbReference type="InterPro" id="IPR058240">
    <property type="entry name" value="rSAM_sf"/>
</dbReference>
<dbReference type="SUPFAM" id="SSF102114">
    <property type="entry name" value="Radical SAM enzymes"/>
    <property type="match status" value="1"/>
</dbReference>
<dbReference type="SMART" id="SM00729">
    <property type="entry name" value="Elp3"/>
    <property type="match status" value="1"/>
</dbReference>
<keyword evidence="8 10" id="KW-0411">Iron-sulfur</keyword>
<dbReference type="Pfam" id="PF06969">
    <property type="entry name" value="HemN_C"/>
    <property type="match status" value="1"/>
</dbReference>
<evidence type="ECO:0000256" key="8">
    <source>
        <dbReference type="ARBA" id="ARBA00023014"/>
    </source>
</evidence>
<sequence>MNLAPPLQGRGWGGAVTRSGPLDCPTPNPSPEGEGLNPLALYIHWPFCVSKCPYCDFNSHVRERIDQEQWRTALLADLGHEARLTPGRPLTSIFFGGGTPSLMPPETVGALIEAAERHWGFAPGIEITLEANPSSVEAARFRDLARAGVNRVSLGLQALDDAALAFLGRAHSLSEGLLALDTAQSAFERVSFDLIYARPRQSLADWEAELCRALTFGTGHLSLYQLTIEPGTRFAALAAKGALPLADPDHSAELFELTRAVTAEAGLPAYEVSNHARAGEESRHNLTYWRYGDYVGIGPGAHGRRLATASFRRKKPENFLAAVARNGHGIESEDALSPETRAAEALLMGLRLEEGVDLARLAAETGVETLVDETAADRLSGHQLVERDGTRLQVTPSGMLVLDRILAEIVP</sequence>
<dbReference type="InterPro" id="IPR006638">
    <property type="entry name" value="Elp3/MiaA/NifB-like_rSAM"/>
</dbReference>
<dbReference type="InterPro" id="IPR004559">
    <property type="entry name" value="HemW-like"/>
</dbReference>
<keyword evidence="9 10" id="KW-0143">Chaperone</keyword>
<comment type="similarity">
    <text evidence="2">Belongs to the anaerobic coproporphyrinogen-III oxidase family. HemW subfamily.</text>
</comment>
<evidence type="ECO:0000256" key="4">
    <source>
        <dbReference type="ARBA" id="ARBA00022617"/>
    </source>
</evidence>
<dbReference type="AlphaFoldDB" id="A0A6I4IZ90"/>
<evidence type="ECO:0000256" key="5">
    <source>
        <dbReference type="ARBA" id="ARBA00022691"/>
    </source>
</evidence>
<dbReference type="GO" id="GO:0046872">
    <property type="term" value="F:metal ion binding"/>
    <property type="evidence" value="ECO:0007669"/>
    <property type="project" value="UniProtKB-UniRule"/>
</dbReference>
<keyword evidence="6 10" id="KW-0479">Metal-binding</keyword>
<dbReference type="Proteomes" id="UP000441389">
    <property type="component" value="Unassembled WGS sequence"/>
</dbReference>
<feature type="region of interest" description="Disordered" evidence="11">
    <location>
        <begin position="1"/>
        <end position="31"/>
    </location>
</feature>
<evidence type="ECO:0000256" key="9">
    <source>
        <dbReference type="ARBA" id="ARBA00023186"/>
    </source>
</evidence>
<dbReference type="Gene3D" id="3.20.20.70">
    <property type="entry name" value="Aldolase class I"/>
    <property type="match status" value="1"/>
</dbReference>
<evidence type="ECO:0000256" key="2">
    <source>
        <dbReference type="ARBA" id="ARBA00006100"/>
    </source>
</evidence>
<dbReference type="SFLD" id="SFLDF00562">
    <property type="entry name" value="HemN-like__clustered_with_heat"/>
    <property type="match status" value="1"/>
</dbReference>
<evidence type="ECO:0000256" key="11">
    <source>
        <dbReference type="SAM" id="MobiDB-lite"/>
    </source>
</evidence>
<evidence type="ECO:0000256" key="10">
    <source>
        <dbReference type="RuleBase" id="RU364116"/>
    </source>
</evidence>
<dbReference type="GO" id="GO:0051539">
    <property type="term" value="F:4 iron, 4 sulfur cluster binding"/>
    <property type="evidence" value="ECO:0007669"/>
    <property type="project" value="UniProtKB-UniRule"/>
</dbReference>
<evidence type="ECO:0000259" key="12">
    <source>
        <dbReference type="PROSITE" id="PS51918"/>
    </source>
</evidence>
<dbReference type="NCBIfam" id="TIGR00539">
    <property type="entry name" value="hemN_rel"/>
    <property type="match status" value="1"/>
</dbReference>
<evidence type="ECO:0000256" key="6">
    <source>
        <dbReference type="ARBA" id="ARBA00022723"/>
    </source>
</evidence>
<dbReference type="GO" id="GO:0006779">
    <property type="term" value="P:porphyrin-containing compound biosynthetic process"/>
    <property type="evidence" value="ECO:0007669"/>
    <property type="project" value="InterPro"/>
</dbReference>
<keyword evidence="14" id="KW-1185">Reference proteome</keyword>
<gene>
    <name evidence="13" type="ORF">GON01_05920</name>
</gene>
<feature type="domain" description="Radical SAM core" evidence="12">
    <location>
        <begin position="33"/>
        <end position="268"/>
    </location>
</feature>
<evidence type="ECO:0000256" key="3">
    <source>
        <dbReference type="ARBA" id="ARBA00017228"/>
    </source>
</evidence>
<keyword evidence="4 10" id="KW-0349">Heme</keyword>
<name>A0A6I4IZ90_9SPHN</name>
<evidence type="ECO:0000256" key="7">
    <source>
        <dbReference type="ARBA" id="ARBA00023004"/>
    </source>
</evidence>
<dbReference type="PROSITE" id="PS51918">
    <property type="entry name" value="RADICAL_SAM"/>
    <property type="match status" value="1"/>
</dbReference>
<keyword evidence="10" id="KW-0004">4Fe-4S</keyword>
<keyword evidence="7 10" id="KW-0408">Iron</keyword>
<reference evidence="13 14" key="1">
    <citation type="submission" date="2019-12" db="EMBL/GenBank/DDBJ databases">
        <authorList>
            <person name="Huq M.A."/>
        </authorList>
    </citation>
    <scope>NUCLEOTIDE SEQUENCE [LARGE SCALE GENOMIC DNA]</scope>
    <source>
        <strain evidence="13 14">MAH-20</strain>
    </source>
</reference>
<evidence type="ECO:0000256" key="1">
    <source>
        <dbReference type="ARBA" id="ARBA00001966"/>
    </source>
</evidence>
<comment type="caution">
    <text evidence="13">The sequence shown here is derived from an EMBL/GenBank/DDBJ whole genome shotgun (WGS) entry which is preliminary data.</text>
</comment>
<dbReference type="CDD" id="cd01335">
    <property type="entry name" value="Radical_SAM"/>
    <property type="match status" value="1"/>
</dbReference>
<evidence type="ECO:0000313" key="13">
    <source>
        <dbReference type="EMBL" id="MVO77477.1"/>
    </source>
</evidence>
<comment type="function">
    <text evidence="10">Probably acts as a heme chaperone, transferring heme to an unknown acceptor. Binds one molecule of heme per monomer, possibly covalently. Binds 1 [4Fe-4S] cluster. The cluster is coordinated with 3 cysteines and an exchangeable S-adenosyl-L-methionine.</text>
</comment>
<proteinExistence type="inferred from homology"/>
<dbReference type="GO" id="GO:0005737">
    <property type="term" value="C:cytoplasm"/>
    <property type="evidence" value="ECO:0007669"/>
    <property type="project" value="UniProtKB-SubCell"/>
</dbReference>
<keyword evidence="5 10" id="KW-0949">S-adenosyl-L-methionine</keyword>
<comment type="cofactor">
    <cofactor evidence="1">
        <name>[4Fe-4S] cluster</name>
        <dbReference type="ChEBI" id="CHEBI:49883"/>
    </cofactor>
</comment>
<comment type="subcellular location">
    <subcellularLocation>
        <location evidence="10">Cytoplasm</location>
    </subcellularLocation>
</comment>
<dbReference type="Pfam" id="PF04055">
    <property type="entry name" value="Radical_SAM"/>
    <property type="match status" value="1"/>
</dbReference>
<dbReference type="PANTHER" id="PTHR13932">
    <property type="entry name" value="COPROPORPHYRINIGEN III OXIDASE"/>
    <property type="match status" value="1"/>
</dbReference>
<organism evidence="13 14">
    <name type="scientific">Sphingomonas horti</name>
    <dbReference type="NCBI Taxonomy" id="2682842"/>
    <lineage>
        <taxon>Bacteria</taxon>
        <taxon>Pseudomonadati</taxon>
        <taxon>Pseudomonadota</taxon>
        <taxon>Alphaproteobacteria</taxon>
        <taxon>Sphingomonadales</taxon>
        <taxon>Sphingomonadaceae</taxon>
        <taxon>Sphingomonas</taxon>
    </lineage>
</organism>
<dbReference type="EMBL" id="WQMS01000006">
    <property type="protein sequence ID" value="MVO77477.1"/>
    <property type="molecule type" value="Genomic_DNA"/>
</dbReference>
<dbReference type="InterPro" id="IPR013785">
    <property type="entry name" value="Aldolase_TIM"/>
</dbReference>
<evidence type="ECO:0000313" key="14">
    <source>
        <dbReference type="Proteomes" id="UP000441389"/>
    </source>
</evidence>
<dbReference type="SFLD" id="SFLDG01065">
    <property type="entry name" value="anaerobic_coproporphyrinogen-I"/>
    <property type="match status" value="1"/>
</dbReference>
<dbReference type="GO" id="GO:0004109">
    <property type="term" value="F:coproporphyrinogen oxidase activity"/>
    <property type="evidence" value="ECO:0007669"/>
    <property type="project" value="InterPro"/>
</dbReference>
<keyword evidence="10" id="KW-0963">Cytoplasm</keyword>